<keyword evidence="2" id="KW-1185">Reference proteome</keyword>
<evidence type="ECO:0000313" key="1">
    <source>
        <dbReference type="EMBL" id="KAK4369044.1"/>
    </source>
</evidence>
<proteinExistence type="predicted"/>
<organism evidence="1 2">
    <name type="scientific">Anisodus tanguticus</name>
    <dbReference type="NCBI Taxonomy" id="243964"/>
    <lineage>
        <taxon>Eukaryota</taxon>
        <taxon>Viridiplantae</taxon>
        <taxon>Streptophyta</taxon>
        <taxon>Embryophyta</taxon>
        <taxon>Tracheophyta</taxon>
        <taxon>Spermatophyta</taxon>
        <taxon>Magnoliopsida</taxon>
        <taxon>eudicotyledons</taxon>
        <taxon>Gunneridae</taxon>
        <taxon>Pentapetalae</taxon>
        <taxon>asterids</taxon>
        <taxon>lamiids</taxon>
        <taxon>Solanales</taxon>
        <taxon>Solanaceae</taxon>
        <taxon>Solanoideae</taxon>
        <taxon>Hyoscyameae</taxon>
        <taxon>Anisodus</taxon>
    </lineage>
</organism>
<accession>A0AAE1SE36</accession>
<sequence>MKSLLRFKCVSKSWRCWISSPNFQRRKQGREGSITMMYTRRSTSRRSSRRPSFSFIDKQLTSENLSCPLRKRRAKTAVKHLNWHIVRDSNVFLHVCSDQRRTQTMRQR</sequence>
<protein>
    <submittedName>
        <fullName evidence="1">Uncharacterized protein</fullName>
    </submittedName>
</protein>
<dbReference type="AlphaFoldDB" id="A0AAE1SE36"/>
<comment type="caution">
    <text evidence="1">The sequence shown here is derived from an EMBL/GenBank/DDBJ whole genome shotgun (WGS) entry which is preliminary data.</text>
</comment>
<dbReference type="SUPFAM" id="SSF81383">
    <property type="entry name" value="F-box domain"/>
    <property type="match status" value="1"/>
</dbReference>
<name>A0AAE1SE36_9SOLA</name>
<gene>
    <name evidence="1" type="ORF">RND71_012836</name>
</gene>
<evidence type="ECO:0000313" key="2">
    <source>
        <dbReference type="Proteomes" id="UP001291623"/>
    </source>
</evidence>
<reference evidence="1" key="1">
    <citation type="submission" date="2023-12" db="EMBL/GenBank/DDBJ databases">
        <title>Genome assembly of Anisodus tanguticus.</title>
        <authorList>
            <person name="Wang Y.-J."/>
        </authorList>
    </citation>
    <scope>NUCLEOTIDE SEQUENCE</scope>
    <source>
        <strain evidence="1">KB-2021</strain>
        <tissue evidence="1">Leaf</tissue>
    </source>
</reference>
<dbReference type="EMBL" id="JAVYJV010000006">
    <property type="protein sequence ID" value="KAK4369044.1"/>
    <property type="molecule type" value="Genomic_DNA"/>
</dbReference>
<dbReference type="Proteomes" id="UP001291623">
    <property type="component" value="Unassembled WGS sequence"/>
</dbReference>
<dbReference type="InterPro" id="IPR036047">
    <property type="entry name" value="F-box-like_dom_sf"/>
</dbReference>